<keyword evidence="6" id="KW-0175">Coiled coil</keyword>
<keyword evidence="4" id="KW-0472">Membrane</keyword>
<dbReference type="PANTHER" id="PTHR30026:SF20">
    <property type="entry name" value="OUTER MEMBRANE PROTEIN TOLC"/>
    <property type="match status" value="1"/>
</dbReference>
<dbReference type="GO" id="GO:1990281">
    <property type="term" value="C:efflux pump complex"/>
    <property type="evidence" value="ECO:0007669"/>
    <property type="project" value="TreeGrafter"/>
</dbReference>
<dbReference type="InterPro" id="IPR051906">
    <property type="entry name" value="TolC-like"/>
</dbReference>
<keyword evidence="5" id="KW-0998">Cell outer membrane</keyword>
<keyword evidence="2" id="KW-1134">Transmembrane beta strand</keyword>
<evidence type="ECO:0000256" key="1">
    <source>
        <dbReference type="ARBA" id="ARBA00004442"/>
    </source>
</evidence>
<evidence type="ECO:0000313" key="9">
    <source>
        <dbReference type="Proteomes" id="UP000254400"/>
    </source>
</evidence>
<evidence type="ECO:0000256" key="6">
    <source>
        <dbReference type="SAM" id="Coils"/>
    </source>
</evidence>
<feature type="coiled-coil region" evidence="6">
    <location>
        <begin position="287"/>
        <end position="362"/>
    </location>
</feature>
<evidence type="ECO:0000256" key="7">
    <source>
        <dbReference type="SAM" id="SignalP"/>
    </source>
</evidence>
<dbReference type="SUPFAM" id="SSF56954">
    <property type="entry name" value="Outer membrane efflux proteins (OEP)"/>
    <property type="match status" value="2"/>
</dbReference>
<dbReference type="Proteomes" id="UP000254400">
    <property type="component" value="Unassembled WGS sequence"/>
</dbReference>
<protein>
    <submittedName>
        <fullName evidence="8">Cobalt-zinc-cadmium resistance protein czcC</fullName>
    </submittedName>
</protein>
<dbReference type="Gene3D" id="1.20.1600.10">
    <property type="entry name" value="Outer membrane efflux proteins (OEP)"/>
    <property type="match status" value="2"/>
</dbReference>
<dbReference type="AlphaFoldDB" id="A0A378Y350"/>
<gene>
    <name evidence="8" type="primary">czcC</name>
    <name evidence="8" type="ORF">NCTC10343_04606</name>
</gene>
<evidence type="ECO:0000256" key="2">
    <source>
        <dbReference type="ARBA" id="ARBA00022452"/>
    </source>
</evidence>
<evidence type="ECO:0000313" key="8">
    <source>
        <dbReference type="EMBL" id="SUA71696.1"/>
    </source>
</evidence>
<accession>A0A378Y350</accession>
<keyword evidence="3" id="KW-0812">Transmembrane</keyword>
<feature type="signal peptide" evidence="7">
    <location>
        <begin position="1"/>
        <end position="25"/>
    </location>
</feature>
<sequence length="369" mass="41161">MKKSLFILLLLALSASSLSESFVQAEEAQQQVTKASVKLTLSQAQQWARSNSFSLKEAQQAIDRNRINLKNAGKNLDFIPAGTGNGEEDAASSSAWKGYASSTVSYLESKKQIELAQDQTDYAAMKNYYDVLLADNKVKSSEDALSLALLEEKAAEAKANRGKISPGDQSTIIQTRIEAQKNVDIAKTALRKAIDSLNTQMGQPQGTVYELVDRPVYPKIDNTNLDTLVTRAISASPSVWRQEEAVKLAKMEVKYYTWNSGTDDYEIKQIDVDSAEGGLENTKDQLAETLKSMYFNLQQNVEQYEQMQSNLQNVNKVLDISRKKKERGFATGTEVATNQLKVKQIERNMDELIVQMTLLQHALNKPWSV</sequence>
<proteinExistence type="predicted"/>
<comment type="subcellular location">
    <subcellularLocation>
        <location evidence="1">Cell outer membrane</location>
    </subcellularLocation>
</comment>
<evidence type="ECO:0000256" key="3">
    <source>
        <dbReference type="ARBA" id="ARBA00022692"/>
    </source>
</evidence>
<dbReference type="GO" id="GO:0015562">
    <property type="term" value="F:efflux transmembrane transporter activity"/>
    <property type="evidence" value="ECO:0007669"/>
    <property type="project" value="InterPro"/>
</dbReference>
<name>A0A378Y350_PAEPO</name>
<keyword evidence="7" id="KW-0732">Signal</keyword>
<dbReference type="EMBL" id="UGSC01000001">
    <property type="protein sequence ID" value="SUA71696.1"/>
    <property type="molecule type" value="Genomic_DNA"/>
</dbReference>
<evidence type="ECO:0000256" key="5">
    <source>
        <dbReference type="ARBA" id="ARBA00023237"/>
    </source>
</evidence>
<dbReference type="GO" id="GO:0009279">
    <property type="term" value="C:cell outer membrane"/>
    <property type="evidence" value="ECO:0007669"/>
    <property type="project" value="UniProtKB-SubCell"/>
</dbReference>
<dbReference type="RefSeq" id="WP_019688568.1">
    <property type="nucleotide sequence ID" value="NZ_CP036496.1"/>
</dbReference>
<organism evidence="8 9">
    <name type="scientific">Paenibacillus polymyxa</name>
    <name type="common">Bacillus polymyxa</name>
    <dbReference type="NCBI Taxonomy" id="1406"/>
    <lineage>
        <taxon>Bacteria</taxon>
        <taxon>Bacillati</taxon>
        <taxon>Bacillota</taxon>
        <taxon>Bacilli</taxon>
        <taxon>Bacillales</taxon>
        <taxon>Paenibacillaceae</taxon>
        <taxon>Paenibacillus</taxon>
    </lineage>
</organism>
<reference evidence="8 9" key="1">
    <citation type="submission" date="2018-06" db="EMBL/GenBank/DDBJ databases">
        <authorList>
            <consortium name="Pathogen Informatics"/>
            <person name="Doyle S."/>
        </authorList>
    </citation>
    <scope>NUCLEOTIDE SEQUENCE [LARGE SCALE GENOMIC DNA]</scope>
    <source>
        <strain evidence="8 9">NCTC10343</strain>
    </source>
</reference>
<dbReference type="GeneID" id="93347925"/>
<feature type="chain" id="PRO_5017020330" evidence="7">
    <location>
        <begin position="26"/>
        <end position="369"/>
    </location>
</feature>
<dbReference type="PANTHER" id="PTHR30026">
    <property type="entry name" value="OUTER MEMBRANE PROTEIN TOLC"/>
    <property type="match status" value="1"/>
</dbReference>
<dbReference type="GO" id="GO:0015288">
    <property type="term" value="F:porin activity"/>
    <property type="evidence" value="ECO:0007669"/>
    <property type="project" value="TreeGrafter"/>
</dbReference>
<evidence type="ECO:0000256" key="4">
    <source>
        <dbReference type="ARBA" id="ARBA00023136"/>
    </source>
</evidence>